<sequence length="198" mass="21069">MYLPAGNPAHPHRMAKRDALTAGGGVGGFLTFLIIVWIIWCCVRRRRTVYIAAADNTQQTAVATNNEATQASATANNITVNPVFMMAPMPGVQQQQPIQQAMSPQPTGYYAGPVQGQQAQMPIGQYPIQQPPQVFTGAVASTGGMSVQAPMPVGSPSPGQVQHQQHSVQNGQVQPAPVHQAPLQQTQDMPPPQYPGKA</sequence>
<proteinExistence type="predicted"/>
<name>A0A1Y2A8V1_9PLEO</name>
<feature type="compositionally biased region" description="Polar residues" evidence="1">
    <location>
        <begin position="157"/>
        <end position="173"/>
    </location>
</feature>
<gene>
    <name evidence="3" type="ORF">BCR34DRAFT_582511</name>
</gene>
<evidence type="ECO:0000256" key="2">
    <source>
        <dbReference type="SAM" id="Phobius"/>
    </source>
</evidence>
<feature type="compositionally biased region" description="Pro residues" evidence="1">
    <location>
        <begin position="189"/>
        <end position="198"/>
    </location>
</feature>
<accession>A0A1Y2A8V1</accession>
<reference evidence="3 4" key="1">
    <citation type="submission" date="2016-07" db="EMBL/GenBank/DDBJ databases">
        <title>Pervasive Adenine N6-methylation of Active Genes in Fungi.</title>
        <authorList>
            <consortium name="DOE Joint Genome Institute"/>
            <person name="Mondo S.J."/>
            <person name="Dannebaum R.O."/>
            <person name="Kuo R.C."/>
            <person name="Labutti K."/>
            <person name="Haridas S."/>
            <person name="Kuo A."/>
            <person name="Salamov A."/>
            <person name="Ahrendt S.R."/>
            <person name="Lipzen A."/>
            <person name="Sullivan W."/>
            <person name="Andreopoulos W.B."/>
            <person name="Clum A."/>
            <person name="Lindquist E."/>
            <person name="Daum C."/>
            <person name="Ramamoorthy G.K."/>
            <person name="Gryganskyi A."/>
            <person name="Culley D."/>
            <person name="Magnuson J.K."/>
            <person name="James T.Y."/>
            <person name="O'Malley M.A."/>
            <person name="Stajich J.E."/>
            <person name="Spatafora J.W."/>
            <person name="Visel A."/>
            <person name="Grigoriev I.V."/>
        </authorList>
    </citation>
    <scope>NUCLEOTIDE SEQUENCE [LARGE SCALE GENOMIC DNA]</scope>
    <source>
        <strain evidence="3 4">CBS 115471</strain>
    </source>
</reference>
<evidence type="ECO:0000256" key="1">
    <source>
        <dbReference type="SAM" id="MobiDB-lite"/>
    </source>
</evidence>
<keyword evidence="2" id="KW-1133">Transmembrane helix</keyword>
<comment type="caution">
    <text evidence="3">The sequence shown here is derived from an EMBL/GenBank/DDBJ whole genome shotgun (WGS) entry which is preliminary data.</text>
</comment>
<protein>
    <submittedName>
        <fullName evidence="3">Uncharacterized protein</fullName>
    </submittedName>
</protein>
<dbReference type="Proteomes" id="UP000193144">
    <property type="component" value="Unassembled WGS sequence"/>
</dbReference>
<dbReference type="EMBL" id="MCFA01000004">
    <property type="protein sequence ID" value="ORY18938.1"/>
    <property type="molecule type" value="Genomic_DNA"/>
</dbReference>
<feature type="transmembrane region" description="Helical" evidence="2">
    <location>
        <begin position="20"/>
        <end position="43"/>
    </location>
</feature>
<evidence type="ECO:0000313" key="3">
    <source>
        <dbReference type="EMBL" id="ORY18938.1"/>
    </source>
</evidence>
<keyword evidence="2" id="KW-0812">Transmembrane</keyword>
<evidence type="ECO:0000313" key="4">
    <source>
        <dbReference type="Proteomes" id="UP000193144"/>
    </source>
</evidence>
<dbReference type="AlphaFoldDB" id="A0A1Y2A8V1"/>
<organism evidence="3 4">
    <name type="scientific">Clohesyomyces aquaticus</name>
    <dbReference type="NCBI Taxonomy" id="1231657"/>
    <lineage>
        <taxon>Eukaryota</taxon>
        <taxon>Fungi</taxon>
        <taxon>Dikarya</taxon>
        <taxon>Ascomycota</taxon>
        <taxon>Pezizomycotina</taxon>
        <taxon>Dothideomycetes</taxon>
        <taxon>Pleosporomycetidae</taxon>
        <taxon>Pleosporales</taxon>
        <taxon>Lindgomycetaceae</taxon>
        <taxon>Clohesyomyces</taxon>
    </lineage>
</organism>
<feature type="region of interest" description="Disordered" evidence="1">
    <location>
        <begin position="146"/>
        <end position="198"/>
    </location>
</feature>
<keyword evidence="4" id="KW-1185">Reference proteome</keyword>
<keyword evidence="2" id="KW-0472">Membrane</keyword>